<evidence type="ECO:0000313" key="2">
    <source>
        <dbReference type="EMBL" id="ODM91363.1"/>
    </source>
</evidence>
<gene>
    <name evidence="2" type="ORF">Ocin01_15315</name>
</gene>
<keyword evidence="1" id="KW-1133">Transmembrane helix</keyword>
<feature type="transmembrane region" description="Helical" evidence="1">
    <location>
        <begin position="80"/>
        <end position="97"/>
    </location>
</feature>
<protein>
    <submittedName>
        <fullName evidence="2">Uncharacterized protein</fullName>
    </submittedName>
</protein>
<evidence type="ECO:0000256" key="1">
    <source>
        <dbReference type="SAM" id="Phobius"/>
    </source>
</evidence>
<dbReference type="Proteomes" id="UP000094527">
    <property type="component" value="Unassembled WGS sequence"/>
</dbReference>
<keyword evidence="3" id="KW-1185">Reference proteome</keyword>
<keyword evidence="1" id="KW-0472">Membrane</keyword>
<name>A0A1D2MEL1_ORCCI</name>
<keyword evidence="1" id="KW-0812">Transmembrane</keyword>
<evidence type="ECO:0000313" key="3">
    <source>
        <dbReference type="Proteomes" id="UP000094527"/>
    </source>
</evidence>
<dbReference type="EMBL" id="LJIJ01001581">
    <property type="protein sequence ID" value="ODM91363.1"/>
    <property type="molecule type" value="Genomic_DNA"/>
</dbReference>
<comment type="caution">
    <text evidence="2">The sequence shown here is derived from an EMBL/GenBank/DDBJ whole genome shotgun (WGS) entry which is preliminary data.</text>
</comment>
<organism evidence="2 3">
    <name type="scientific">Orchesella cincta</name>
    <name type="common">Springtail</name>
    <name type="synonym">Podura cincta</name>
    <dbReference type="NCBI Taxonomy" id="48709"/>
    <lineage>
        <taxon>Eukaryota</taxon>
        <taxon>Metazoa</taxon>
        <taxon>Ecdysozoa</taxon>
        <taxon>Arthropoda</taxon>
        <taxon>Hexapoda</taxon>
        <taxon>Collembola</taxon>
        <taxon>Entomobryomorpha</taxon>
        <taxon>Entomobryoidea</taxon>
        <taxon>Orchesellidae</taxon>
        <taxon>Orchesellinae</taxon>
        <taxon>Orchesella</taxon>
    </lineage>
</organism>
<reference evidence="2 3" key="1">
    <citation type="journal article" date="2016" name="Genome Biol. Evol.">
        <title>Gene Family Evolution Reflects Adaptation to Soil Environmental Stressors in the Genome of the Collembolan Orchesella cincta.</title>
        <authorList>
            <person name="Faddeeva-Vakhrusheva A."/>
            <person name="Derks M.F."/>
            <person name="Anvar S.Y."/>
            <person name="Agamennone V."/>
            <person name="Suring W."/>
            <person name="Smit S."/>
            <person name="van Straalen N.M."/>
            <person name="Roelofs D."/>
        </authorList>
    </citation>
    <scope>NUCLEOTIDE SEQUENCE [LARGE SCALE GENOMIC DNA]</scope>
    <source>
        <tissue evidence="2">Mixed pool</tissue>
    </source>
</reference>
<proteinExistence type="predicted"/>
<accession>A0A1D2MEL1</accession>
<sequence length="193" mass="21499">MSTSVVNRLSYLRSSCASCVAFFLIIFESSVLLCQATSVPDCIVYSFNPNTSRLECTDITEIDFGTSTSSDGDLQPLRNIILYAIVIIAVIMFFYCVRNCGASFGRFRNEEERNNFYEGPIVSSSPTIFPSAPLPQSHPHIIVLSPNIQPHVPVSRTDSDLPEYQPPPAYHECVIDLSDEVPKKNHHIPQASR</sequence>
<dbReference type="AlphaFoldDB" id="A0A1D2MEL1"/>